<dbReference type="SUPFAM" id="SSF52374">
    <property type="entry name" value="Nucleotidylyl transferase"/>
    <property type="match status" value="1"/>
</dbReference>
<evidence type="ECO:0000313" key="14">
    <source>
        <dbReference type="Proteomes" id="UP000077271"/>
    </source>
</evidence>
<dbReference type="UniPathway" id="UPA00277">
    <property type="reaction ID" value="UER00407"/>
</dbReference>
<dbReference type="Pfam" id="PF06574">
    <property type="entry name" value="FAD_syn"/>
    <property type="match status" value="1"/>
</dbReference>
<keyword evidence="6" id="KW-0808">Transferase</keyword>
<dbReference type="GO" id="GO:0005524">
    <property type="term" value="F:ATP binding"/>
    <property type="evidence" value="ECO:0007669"/>
    <property type="project" value="UniProtKB-KW"/>
</dbReference>
<protein>
    <recommendedName>
        <fullName evidence="3">FAD synthase</fullName>
        <ecNumber evidence="3">2.7.7.2</ecNumber>
    </recommendedName>
</protein>
<dbReference type="InterPro" id="IPR023468">
    <property type="entry name" value="Riboflavin_kinase"/>
</dbReference>
<dbReference type="InterPro" id="IPR014729">
    <property type="entry name" value="Rossmann-like_a/b/a_fold"/>
</dbReference>
<comment type="caution">
    <text evidence="13">The sequence shown here is derived from an EMBL/GenBank/DDBJ whole genome shotgun (WGS) entry which is preliminary data.</text>
</comment>
<dbReference type="EC" id="2.7.7.2" evidence="3"/>
<organism evidence="13 14">
    <name type="scientific">Domibacillus aminovorans</name>
    <dbReference type="NCBI Taxonomy" id="29332"/>
    <lineage>
        <taxon>Bacteria</taxon>
        <taxon>Bacillati</taxon>
        <taxon>Bacillota</taxon>
        <taxon>Bacilli</taxon>
        <taxon>Bacillales</taxon>
        <taxon>Bacillaceae</taxon>
        <taxon>Domibacillus</taxon>
    </lineage>
</organism>
<evidence type="ECO:0000256" key="3">
    <source>
        <dbReference type="ARBA" id="ARBA00012393"/>
    </source>
</evidence>
<reference evidence="13 14" key="1">
    <citation type="submission" date="2016-01" db="EMBL/GenBank/DDBJ databases">
        <title>Investigation of taxonomic status of Bacillus aminovorans.</title>
        <authorList>
            <person name="Verma A."/>
            <person name="Pal Y."/>
            <person name="Krishnamurthi S."/>
        </authorList>
    </citation>
    <scope>NUCLEOTIDE SEQUENCE [LARGE SCALE GENOMIC DNA]</scope>
    <source>
        <strain evidence="13 14">DSM 4337</strain>
    </source>
</reference>
<sequence>MEVIYVNKSNRHTFLAENEPSVIALGFFDGVHLGHQQVIKEAKKIADEKQLQLACMSFFPHPKEVLKRDKKKMQYLMPMIVKQRILKKLGVKKFYIVQFDQDFASLTPEQFVQKYLIDFGVKYAVAGFDFNYGQFGKGNMDRIKEDSKGLIEGIKVEKVEFGGEKISSTLIRKLISSGKMDIVHRYLGEHYHIQGKIFSTKNSVEVVASPYYLLPPPGVYEVSITNGDEIDNQVVLVTQETPKIIFSAHNNRLLVDQEDIHIGWIKRLSPGMFTILEEQPSLSQEA</sequence>
<accession>A0A177KYC0</accession>
<keyword evidence="4" id="KW-0285">Flavoprotein</keyword>
<dbReference type="GO" id="GO:0003919">
    <property type="term" value="F:FMN adenylyltransferase activity"/>
    <property type="evidence" value="ECO:0007669"/>
    <property type="project" value="UniProtKB-EC"/>
</dbReference>
<evidence type="ECO:0000256" key="2">
    <source>
        <dbReference type="ARBA" id="ARBA00010214"/>
    </source>
</evidence>
<proteinExistence type="inferred from homology"/>
<evidence type="ECO:0000256" key="4">
    <source>
        <dbReference type="ARBA" id="ARBA00022630"/>
    </source>
</evidence>
<evidence type="ECO:0000256" key="8">
    <source>
        <dbReference type="ARBA" id="ARBA00022741"/>
    </source>
</evidence>
<dbReference type="PANTHER" id="PTHR22749">
    <property type="entry name" value="RIBOFLAVIN KINASE/FMN ADENYLYLTRANSFERASE"/>
    <property type="match status" value="1"/>
</dbReference>
<dbReference type="Gene3D" id="3.40.50.620">
    <property type="entry name" value="HUPs"/>
    <property type="match status" value="1"/>
</dbReference>
<evidence type="ECO:0000256" key="11">
    <source>
        <dbReference type="ARBA" id="ARBA00049494"/>
    </source>
</evidence>
<dbReference type="GO" id="GO:0006747">
    <property type="term" value="P:FAD biosynthetic process"/>
    <property type="evidence" value="ECO:0007669"/>
    <property type="project" value="UniProtKB-UniPathway"/>
</dbReference>
<dbReference type="OrthoDB" id="9803667at2"/>
<dbReference type="InterPro" id="IPR015864">
    <property type="entry name" value="FAD_synthase"/>
</dbReference>
<dbReference type="CDD" id="cd02064">
    <property type="entry name" value="FAD_synthetase_N"/>
    <property type="match status" value="1"/>
</dbReference>
<evidence type="ECO:0000256" key="6">
    <source>
        <dbReference type="ARBA" id="ARBA00022679"/>
    </source>
</evidence>
<evidence type="ECO:0000256" key="7">
    <source>
        <dbReference type="ARBA" id="ARBA00022695"/>
    </source>
</evidence>
<evidence type="ECO:0000259" key="12">
    <source>
        <dbReference type="Pfam" id="PF06574"/>
    </source>
</evidence>
<evidence type="ECO:0000256" key="9">
    <source>
        <dbReference type="ARBA" id="ARBA00022827"/>
    </source>
</evidence>
<keyword evidence="7" id="KW-0548">Nucleotidyltransferase</keyword>
<dbReference type="Proteomes" id="UP000077271">
    <property type="component" value="Unassembled WGS sequence"/>
</dbReference>
<dbReference type="GO" id="GO:0009398">
    <property type="term" value="P:FMN biosynthetic process"/>
    <property type="evidence" value="ECO:0007669"/>
    <property type="project" value="TreeGrafter"/>
</dbReference>
<name>A0A177KYC0_9BACI</name>
<keyword evidence="8" id="KW-0547">Nucleotide-binding</keyword>
<keyword evidence="10" id="KW-0067">ATP-binding</keyword>
<evidence type="ECO:0000256" key="10">
    <source>
        <dbReference type="ARBA" id="ARBA00022840"/>
    </source>
</evidence>
<dbReference type="GO" id="GO:0008531">
    <property type="term" value="F:riboflavin kinase activity"/>
    <property type="evidence" value="ECO:0007669"/>
    <property type="project" value="TreeGrafter"/>
</dbReference>
<evidence type="ECO:0000256" key="5">
    <source>
        <dbReference type="ARBA" id="ARBA00022643"/>
    </source>
</evidence>
<dbReference type="RefSeq" id="WP_063974657.1">
    <property type="nucleotide sequence ID" value="NZ_LQWZ01000010.1"/>
</dbReference>
<comment type="similarity">
    <text evidence="2">Belongs to the RibF family.</text>
</comment>
<keyword evidence="5" id="KW-0288">FMN</keyword>
<evidence type="ECO:0000313" key="13">
    <source>
        <dbReference type="EMBL" id="OAH58399.1"/>
    </source>
</evidence>
<dbReference type="EMBL" id="LQWZ01000010">
    <property type="protein sequence ID" value="OAH58399.1"/>
    <property type="molecule type" value="Genomic_DNA"/>
</dbReference>
<dbReference type="PANTHER" id="PTHR22749:SF6">
    <property type="entry name" value="RIBOFLAVIN KINASE"/>
    <property type="match status" value="1"/>
</dbReference>
<evidence type="ECO:0000256" key="1">
    <source>
        <dbReference type="ARBA" id="ARBA00004726"/>
    </source>
</evidence>
<dbReference type="GO" id="GO:0009231">
    <property type="term" value="P:riboflavin biosynthetic process"/>
    <property type="evidence" value="ECO:0007669"/>
    <property type="project" value="InterPro"/>
</dbReference>
<comment type="pathway">
    <text evidence="1">Cofactor biosynthesis; FAD biosynthesis; FAD from FMN: step 1/1.</text>
</comment>
<feature type="domain" description="FAD synthetase" evidence="12">
    <location>
        <begin position="17"/>
        <end position="169"/>
    </location>
</feature>
<gene>
    <name evidence="13" type="ORF">AWH48_18695</name>
</gene>
<dbReference type="FunFam" id="3.40.50.620:FF:000021">
    <property type="entry name" value="Riboflavin biosynthesis protein"/>
    <property type="match status" value="1"/>
</dbReference>
<keyword evidence="9" id="KW-0274">FAD</keyword>
<dbReference type="InterPro" id="IPR004821">
    <property type="entry name" value="Cyt_trans-like"/>
</dbReference>
<comment type="catalytic activity">
    <reaction evidence="11">
        <text>FMN + ATP + H(+) = FAD + diphosphate</text>
        <dbReference type="Rhea" id="RHEA:17237"/>
        <dbReference type="ChEBI" id="CHEBI:15378"/>
        <dbReference type="ChEBI" id="CHEBI:30616"/>
        <dbReference type="ChEBI" id="CHEBI:33019"/>
        <dbReference type="ChEBI" id="CHEBI:57692"/>
        <dbReference type="ChEBI" id="CHEBI:58210"/>
        <dbReference type="EC" id="2.7.7.2"/>
    </reaction>
</comment>
<dbReference type="NCBIfam" id="TIGR00125">
    <property type="entry name" value="cyt_tran_rel"/>
    <property type="match status" value="1"/>
</dbReference>
<dbReference type="AlphaFoldDB" id="A0A177KYC0"/>